<dbReference type="Pfam" id="PF13414">
    <property type="entry name" value="TPR_11"/>
    <property type="match status" value="1"/>
</dbReference>
<protein>
    <submittedName>
        <fullName evidence="4">Photosystem I assembly protein Ycf3</fullName>
    </submittedName>
</protein>
<feature type="repeat" description="TPR" evidence="3">
    <location>
        <begin position="327"/>
        <end position="360"/>
    </location>
</feature>
<evidence type="ECO:0000313" key="4">
    <source>
        <dbReference type="EMBL" id="GFK94985.1"/>
    </source>
</evidence>
<keyword evidence="1" id="KW-0677">Repeat</keyword>
<proteinExistence type="predicted"/>
<evidence type="ECO:0000313" key="5">
    <source>
        <dbReference type="Proteomes" id="UP000494245"/>
    </source>
</evidence>
<dbReference type="Pfam" id="PF14559">
    <property type="entry name" value="TPR_19"/>
    <property type="match status" value="2"/>
</dbReference>
<dbReference type="PROSITE" id="PS50005">
    <property type="entry name" value="TPR"/>
    <property type="match status" value="3"/>
</dbReference>
<dbReference type="InterPro" id="IPR011006">
    <property type="entry name" value="CheY-like_superfamily"/>
</dbReference>
<dbReference type="PROSITE" id="PS50293">
    <property type="entry name" value="TPR_REGION"/>
    <property type="match status" value="1"/>
</dbReference>
<dbReference type="PANTHER" id="PTHR44943">
    <property type="entry name" value="CELLULOSE SYNTHASE OPERON PROTEIN C"/>
    <property type="match status" value="1"/>
</dbReference>
<keyword evidence="5" id="KW-1185">Reference proteome</keyword>
<reference evidence="4 5" key="1">
    <citation type="submission" date="2020-04" db="EMBL/GenBank/DDBJ databases">
        <authorList>
            <consortium name="Desulfovibrio sp. FSS-1 genome sequencing consortium"/>
            <person name="Shimoshige H."/>
            <person name="Kobayashi H."/>
            <person name="Maekawa T."/>
        </authorList>
    </citation>
    <scope>NUCLEOTIDE SEQUENCE [LARGE SCALE GENOMIC DNA]</scope>
    <source>
        <strain evidence="4 5">SIID29052-01</strain>
    </source>
</reference>
<accession>A0A6V8M3E6</accession>
<sequence length="443" mass="50420">MNVKVYDEDVREFIRQQRGVFLVLSHDPHFNKNLRSTLLRHLHVKDDCVFNVVNQEQLYKELRQLTGQSYRVVFFVEREINGKFCNDLVQFIKNQYPEVLTIILTNEVAREILIYLHEIGANNVITKPISADMLIEKIAFTIKPRGQLGDLIDTGKKLNENGKFEEARAIAAKILEIKPGSPAALLLLGDAYKGQGRMEEALGAFTEAAKNGKLFLDPIKKIADLHKETGNVKEETKYLEKLDKLSPLNVDRKIAIGDNYMALGERDKAVGIFDDAIKLATKEAMAQVGRVTRTIADRCIASAPELSEKYLRQSLEAKKGMLDKSDIETFNRLGITLRKQGKWDHAVEEYRKALKISPNDAGLYYNMAMAHGEGRQFQDAYNFLDKALRINPDLWSANETVCFNIAMIYYRAAKKEQAADFLQKALSINPNFERAKAMLREMQ</sequence>
<feature type="repeat" description="TPR" evidence="3">
    <location>
        <begin position="399"/>
        <end position="432"/>
    </location>
</feature>
<dbReference type="AlphaFoldDB" id="A0A6V8M3E6"/>
<dbReference type="InterPro" id="IPR019734">
    <property type="entry name" value="TPR_rpt"/>
</dbReference>
<dbReference type="SUPFAM" id="SSF52172">
    <property type="entry name" value="CheY-like"/>
    <property type="match status" value="1"/>
</dbReference>
<evidence type="ECO:0000256" key="1">
    <source>
        <dbReference type="ARBA" id="ARBA00022737"/>
    </source>
</evidence>
<dbReference type="EMBL" id="BLTE01000013">
    <property type="protein sequence ID" value="GFK94985.1"/>
    <property type="molecule type" value="Genomic_DNA"/>
</dbReference>
<dbReference type="InterPro" id="IPR051685">
    <property type="entry name" value="Ycf3/AcsC/BcsC/TPR_MFPF"/>
</dbReference>
<dbReference type="Gene3D" id="1.25.40.10">
    <property type="entry name" value="Tetratricopeptide repeat domain"/>
    <property type="match status" value="2"/>
</dbReference>
<dbReference type="Gene3D" id="3.40.50.2300">
    <property type="match status" value="1"/>
</dbReference>
<reference evidence="4 5" key="2">
    <citation type="submission" date="2020-05" db="EMBL/GenBank/DDBJ databases">
        <title>Draft genome sequence of Desulfovibrio sp. strainFSS-1.</title>
        <authorList>
            <person name="Shimoshige H."/>
            <person name="Kobayashi H."/>
            <person name="Maekawa T."/>
        </authorList>
    </citation>
    <scope>NUCLEOTIDE SEQUENCE [LARGE SCALE GENOMIC DNA]</scope>
    <source>
        <strain evidence="4 5">SIID29052-01</strain>
    </source>
</reference>
<feature type="repeat" description="TPR" evidence="3">
    <location>
        <begin position="361"/>
        <end position="394"/>
    </location>
</feature>
<comment type="caution">
    <text evidence="4">The sequence shown here is derived from an EMBL/GenBank/DDBJ whole genome shotgun (WGS) entry which is preliminary data.</text>
</comment>
<evidence type="ECO:0000256" key="3">
    <source>
        <dbReference type="PROSITE-ProRule" id="PRU00339"/>
    </source>
</evidence>
<dbReference type="PANTHER" id="PTHR44943:SF8">
    <property type="entry name" value="TPR REPEAT-CONTAINING PROTEIN MJ0263"/>
    <property type="match status" value="1"/>
</dbReference>
<evidence type="ECO:0000256" key="2">
    <source>
        <dbReference type="ARBA" id="ARBA00022803"/>
    </source>
</evidence>
<gene>
    <name evidence="4" type="primary">ycf3_2</name>
    <name evidence="4" type="ORF">NNJEOMEG_02833</name>
</gene>
<organism evidence="4 5">
    <name type="scientific">Fundidesulfovibrio magnetotacticus</name>
    <dbReference type="NCBI Taxonomy" id="2730080"/>
    <lineage>
        <taxon>Bacteria</taxon>
        <taxon>Pseudomonadati</taxon>
        <taxon>Thermodesulfobacteriota</taxon>
        <taxon>Desulfovibrionia</taxon>
        <taxon>Desulfovibrionales</taxon>
        <taxon>Desulfovibrionaceae</taxon>
        <taxon>Fundidesulfovibrio</taxon>
    </lineage>
</organism>
<dbReference type="SMART" id="SM00028">
    <property type="entry name" value="TPR"/>
    <property type="match status" value="6"/>
</dbReference>
<keyword evidence="2 3" id="KW-0802">TPR repeat</keyword>
<dbReference type="SUPFAM" id="SSF48452">
    <property type="entry name" value="TPR-like"/>
    <property type="match status" value="2"/>
</dbReference>
<dbReference type="Proteomes" id="UP000494245">
    <property type="component" value="Unassembled WGS sequence"/>
</dbReference>
<dbReference type="InterPro" id="IPR011990">
    <property type="entry name" value="TPR-like_helical_dom_sf"/>
</dbReference>
<name>A0A6V8M3E6_9BACT</name>